<protein>
    <submittedName>
        <fullName evidence="2">Uncharacterized protein</fullName>
    </submittedName>
</protein>
<accession>A0AAQ3SYJ8</accession>
<reference evidence="2 3" key="1">
    <citation type="submission" date="2024-02" db="EMBL/GenBank/DDBJ databases">
        <title>High-quality chromosome-scale genome assembly of Pensacola bahiagrass (Paspalum notatum Flugge var. saurae).</title>
        <authorList>
            <person name="Vega J.M."/>
            <person name="Podio M."/>
            <person name="Orjuela J."/>
            <person name="Siena L.A."/>
            <person name="Pessino S.C."/>
            <person name="Combes M.C."/>
            <person name="Mariac C."/>
            <person name="Albertini E."/>
            <person name="Pupilli F."/>
            <person name="Ortiz J.P.A."/>
            <person name="Leblanc O."/>
        </authorList>
    </citation>
    <scope>NUCLEOTIDE SEQUENCE [LARGE SCALE GENOMIC DNA]</scope>
    <source>
        <strain evidence="2">R1</strain>
        <tissue evidence="2">Leaf</tissue>
    </source>
</reference>
<gene>
    <name evidence="2" type="ORF">U9M48_012990</name>
</gene>
<evidence type="ECO:0000313" key="3">
    <source>
        <dbReference type="Proteomes" id="UP001341281"/>
    </source>
</evidence>
<sequence length="163" mass="17926">MGPRGRGPPRPPAATRGPPPLYTVARAPAVLLSALWPSSRAHTAACQRLFICGSRSSPSRTDPDRISYAKNPSQFSHRRPISRFASPAAAFFLLSRPSPSPSGHRLRRFHLRPKTKSRCESNPPVLGRRNRPLAPLHAHPPPPSALLCRRPSPLDCGRHRAPR</sequence>
<organism evidence="2 3">
    <name type="scientific">Paspalum notatum var. saurae</name>
    <dbReference type="NCBI Taxonomy" id="547442"/>
    <lineage>
        <taxon>Eukaryota</taxon>
        <taxon>Viridiplantae</taxon>
        <taxon>Streptophyta</taxon>
        <taxon>Embryophyta</taxon>
        <taxon>Tracheophyta</taxon>
        <taxon>Spermatophyta</taxon>
        <taxon>Magnoliopsida</taxon>
        <taxon>Liliopsida</taxon>
        <taxon>Poales</taxon>
        <taxon>Poaceae</taxon>
        <taxon>PACMAD clade</taxon>
        <taxon>Panicoideae</taxon>
        <taxon>Andropogonodae</taxon>
        <taxon>Paspaleae</taxon>
        <taxon>Paspalinae</taxon>
        <taxon>Paspalum</taxon>
    </lineage>
</organism>
<evidence type="ECO:0000256" key="1">
    <source>
        <dbReference type="SAM" id="MobiDB-lite"/>
    </source>
</evidence>
<feature type="region of interest" description="Disordered" evidence="1">
    <location>
        <begin position="54"/>
        <end position="80"/>
    </location>
</feature>
<keyword evidence="3" id="KW-1185">Reference proteome</keyword>
<evidence type="ECO:0000313" key="2">
    <source>
        <dbReference type="EMBL" id="WVZ63353.1"/>
    </source>
</evidence>
<name>A0AAQ3SYJ8_PASNO</name>
<dbReference type="Proteomes" id="UP001341281">
    <property type="component" value="Chromosome 03"/>
</dbReference>
<feature type="region of interest" description="Disordered" evidence="1">
    <location>
        <begin position="1"/>
        <end position="20"/>
    </location>
</feature>
<feature type="region of interest" description="Disordered" evidence="1">
    <location>
        <begin position="113"/>
        <end position="163"/>
    </location>
</feature>
<dbReference type="EMBL" id="CP144747">
    <property type="protein sequence ID" value="WVZ63353.1"/>
    <property type="molecule type" value="Genomic_DNA"/>
</dbReference>
<dbReference type="AlphaFoldDB" id="A0AAQ3SYJ8"/>
<proteinExistence type="predicted"/>